<proteinExistence type="inferred from homology"/>
<reference evidence="6" key="1">
    <citation type="submission" date="2004-02" db="EMBL/GenBank/DDBJ databases">
        <title>The genome sequence of the enterobacterial phytopathogen Erwinia carotovora subsp. atroseptica SCRI1043 and functional genomic identification of novel virulence factors.</title>
        <authorList>
            <person name="Bell K.S."/>
            <person name="Sebaihia M."/>
            <person name="Pritchard L."/>
            <person name="Holden M."/>
            <person name="Hyman L.J."/>
            <person name="Holeva M.C."/>
            <person name="Thomson N.R."/>
            <person name="Bentley S.D."/>
            <person name="Churcher C."/>
            <person name="Mungall K."/>
            <person name="Atkin R."/>
            <person name="Bason N."/>
            <person name="Brooks K."/>
            <person name="Chillingworth T."/>
            <person name="Clark K."/>
            <person name="Doggett J."/>
            <person name="Fraser A."/>
            <person name="Hance Z."/>
            <person name="Hauser H."/>
            <person name="Jagels K."/>
            <person name="Moule S."/>
            <person name="Norbertczak H."/>
            <person name="Ormond D."/>
            <person name="Price C."/>
            <person name="Quail M.A."/>
            <person name="Sanders M."/>
            <person name="Walker D."/>
            <person name="Whitehead S."/>
            <person name="Salmond G.P.C."/>
            <person name="Birch P.R.J."/>
            <person name="Barrell B.G."/>
            <person name="Parkhill J."/>
            <person name="Toth I.K."/>
        </authorList>
    </citation>
    <scope>NUCLEOTIDE SEQUENCE</scope>
    <source>
        <strain evidence="6">SCRI1043</strain>
    </source>
</reference>
<organism evidence="6 7">
    <name type="scientific">Pectobacterium atrosepticum (strain SCRI 1043 / ATCC BAA-672)</name>
    <name type="common">Erwinia carotovora subsp. atroseptica</name>
    <dbReference type="NCBI Taxonomy" id="218491"/>
    <lineage>
        <taxon>Bacteria</taxon>
        <taxon>Pseudomonadati</taxon>
        <taxon>Pseudomonadota</taxon>
        <taxon>Gammaproteobacteria</taxon>
        <taxon>Enterobacterales</taxon>
        <taxon>Pectobacteriaceae</taxon>
        <taxon>Pectobacterium</taxon>
    </lineage>
</organism>
<dbReference type="HOGENOM" id="CLU_039613_37_2_6"/>
<evidence type="ECO:0000256" key="4">
    <source>
        <dbReference type="ARBA" id="ARBA00023163"/>
    </source>
</evidence>
<dbReference type="GO" id="GO:0003700">
    <property type="term" value="F:DNA-binding transcription factor activity"/>
    <property type="evidence" value="ECO:0007669"/>
    <property type="project" value="InterPro"/>
</dbReference>
<keyword evidence="2" id="KW-0805">Transcription regulation</keyword>
<name>Q6D049_PECAS</name>
<dbReference type="GO" id="GO:0006351">
    <property type="term" value="P:DNA-templated transcription"/>
    <property type="evidence" value="ECO:0007669"/>
    <property type="project" value="TreeGrafter"/>
</dbReference>
<dbReference type="Pfam" id="PF00126">
    <property type="entry name" value="HTH_1"/>
    <property type="match status" value="1"/>
</dbReference>
<dbReference type="PRINTS" id="PR00039">
    <property type="entry name" value="HTHLYSR"/>
</dbReference>
<dbReference type="Gene3D" id="3.40.190.10">
    <property type="entry name" value="Periplasmic binding protein-like II"/>
    <property type="match status" value="2"/>
</dbReference>
<dbReference type="InterPro" id="IPR005119">
    <property type="entry name" value="LysR_subst-bd"/>
</dbReference>
<protein>
    <submittedName>
        <fullName evidence="6">LysR-family transcriptional regulator</fullName>
    </submittedName>
</protein>
<dbReference type="InterPro" id="IPR036390">
    <property type="entry name" value="WH_DNA-bd_sf"/>
</dbReference>
<dbReference type="Gene3D" id="1.10.10.10">
    <property type="entry name" value="Winged helix-like DNA-binding domain superfamily/Winged helix DNA-binding domain"/>
    <property type="match status" value="1"/>
</dbReference>
<sequence length="296" mass="33217">MYMKLPSLASFRFFEAAAQTGSFVKAAESLHVTHGAVSRQIRLLEDALGVELFERRNRAIFLNAAGRSLHTVTQSVFEQLEGAVYRLQQGAQDDVLTLSCEPTIAMKWLIPRLPAFNQANPDIKLHLVAAGGPIDFVRSGVDLALRRDDFHWEPHTHGIKVCDEWMGPVSRNKAERKDSLEGVRLLYTGTRPRAWTTWQRQTHVSLKGSTRADYEHFYLCIQAAVSGLGMAMASFLMVQDEIGSGQLHAPYGFARDGSAYYLLSPVPIEQNEKYARFHMWLMQEVSTCLSGVEDPC</sequence>
<dbReference type="AlphaFoldDB" id="Q6D049"/>
<evidence type="ECO:0000256" key="3">
    <source>
        <dbReference type="ARBA" id="ARBA00023125"/>
    </source>
</evidence>
<dbReference type="SUPFAM" id="SSF46785">
    <property type="entry name" value="Winged helix' DNA-binding domain"/>
    <property type="match status" value="1"/>
</dbReference>
<dbReference type="STRING" id="218491.ECA3952"/>
<evidence type="ECO:0000259" key="5">
    <source>
        <dbReference type="PROSITE" id="PS50931"/>
    </source>
</evidence>
<dbReference type="PANTHER" id="PTHR30537:SF74">
    <property type="entry name" value="HTH-TYPE TRANSCRIPTIONAL REGULATOR TRPI"/>
    <property type="match status" value="1"/>
</dbReference>
<feature type="domain" description="HTH lysR-type" evidence="5">
    <location>
        <begin position="6"/>
        <end position="63"/>
    </location>
</feature>
<dbReference type="InterPro" id="IPR058163">
    <property type="entry name" value="LysR-type_TF_proteobact-type"/>
</dbReference>
<dbReference type="InterPro" id="IPR000847">
    <property type="entry name" value="LysR_HTH_N"/>
</dbReference>
<dbReference type="InterPro" id="IPR036388">
    <property type="entry name" value="WH-like_DNA-bd_sf"/>
</dbReference>
<dbReference type="PROSITE" id="PS50931">
    <property type="entry name" value="HTH_LYSR"/>
    <property type="match status" value="1"/>
</dbReference>
<evidence type="ECO:0000313" key="6">
    <source>
        <dbReference type="EMBL" id="CAG76849.1"/>
    </source>
</evidence>
<dbReference type="Pfam" id="PF03466">
    <property type="entry name" value="LysR_substrate"/>
    <property type="match status" value="1"/>
</dbReference>
<evidence type="ECO:0000313" key="7">
    <source>
        <dbReference type="Proteomes" id="UP000007966"/>
    </source>
</evidence>
<dbReference type="KEGG" id="eca:ECA3952"/>
<keyword evidence="4" id="KW-0804">Transcription</keyword>
<dbReference type="EMBL" id="BX950851">
    <property type="protein sequence ID" value="CAG76849.1"/>
    <property type="molecule type" value="Genomic_DNA"/>
</dbReference>
<evidence type="ECO:0000256" key="2">
    <source>
        <dbReference type="ARBA" id="ARBA00023015"/>
    </source>
</evidence>
<dbReference type="SUPFAM" id="SSF53850">
    <property type="entry name" value="Periplasmic binding protein-like II"/>
    <property type="match status" value="1"/>
</dbReference>
<dbReference type="eggNOG" id="COG0583">
    <property type="taxonomic scope" value="Bacteria"/>
</dbReference>
<keyword evidence="3" id="KW-0238">DNA-binding</keyword>
<keyword evidence="7" id="KW-1185">Reference proteome</keyword>
<gene>
    <name evidence="6" type="ordered locus">ECA3952</name>
</gene>
<dbReference type="PANTHER" id="PTHR30537">
    <property type="entry name" value="HTH-TYPE TRANSCRIPTIONAL REGULATOR"/>
    <property type="match status" value="1"/>
</dbReference>
<accession>Q6D049</accession>
<dbReference type="GO" id="GO:0043565">
    <property type="term" value="F:sequence-specific DNA binding"/>
    <property type="evidence" value="ECO:0007669"/>
    <property type="project" value="TreeGrafter"/>
</dbReference>
<evidence type="ECO:0000256" key="1">
    <source>
        <dbReference type="ARBA" id="ARBA00009437"/>
    </source>
</evidence>
<dbReference type="Proteomes" id="UP000007966">
    <property type="component" value="Chromosome"/>
</dbReference>
<comment type="similarity">
    <text evidence="1">Belongs to the LysR transcriptional regulatory family.</text>
</comment>